<dbReference type="AlphaFoldDB" id="A0AAV7SXE6"/>
<comment type="caution">
    <text evidence="1">The sequence shown here is derived from an EMBL/GenBank/DDBJ whole genome shotgun (WGS) entry which is preliminary data.</text>
</comment>
<dbReference type="Proteomes" id="UP001066276">
    <property type="component" value="Chromosome 4_1"/>
</dbReference>
<feature type="non-terminal residue" evidence="1">
    <location>
        <position position="114"/>
    </location>
</feature>
<sequence length="114" mass="12148">PVMLSRREQPAVTSVTCMGVTSGQAPHTGGMSNTDATRTTSMIQMTPSRGLGEILAAAVKSTAIRPSELPHRLPEVTAAHQSTKIHQSMAGIHDNAALQQMLLCLLLPCFPQLF</sequence>
<gene>
    <name evidence="1" type="ORF">NDU88_000751</name>
</gene>
<reference evidence="1" key="1">
    <citation type="journal article" date="2022" name="bioRxiv">
        <title>Sequencing and chromosome-scale assembly of the giantPleurodeles waltlgenome.</title>
        <authorList>
            <person name="Brown T."/>
            <person name="Elewa A."/>
            <person name="Iarovenko S."/>
            <person name="Subramanian E."/>
            <person name="Araus A.J."/>
            <person name="Petzold A."/>
            <person name="Susuki M."/>
            <person name="Suzuki K.-i.T."/>
            <person name="Hayashi T."/>
            <person name="Toyoda A."/>
            <person name="Oliveira C."/>
            <person name="Osipova E."/>
            <person name="Leigh N.D."/>
            <person name="Simon A."/>
            <person name="Yun M.H."/>
        </authorList>
    </citation>
    <scope>NUCLEOTIDE SEQUENCE</scope>
    <source>
        <strain evidence="1">20211129_DDA</strain>
        <tissue evidence="1">Liver</tissue>
    </source>
</reference>
<keyword evidence="2" id="KW-1185">Reference proteome</keyword>
<dbReference type="EMBL" id="JANPWB010000007">
    <property type="protein sequence ID" value="KAJ1168838.1"/>
    <property type="molecule type" value="Genomic_DNA"/>
</dbReference>
<protein>
    <submittedName>
        <fullName evidence="1">Uncharacterized protein</fullName>
    </submittedName>
</protein>
<organism evidence="1 2">
    <name type="scientific">Pleurodeles waltl</name>
    <name type="common">Iberian ribbed newt</name>
    <dbReference type="NCBI Taxonomy" id="8319"/>
    <lineage>
        <taxon>Eukaryota</taxon>
        <taxon>Metazoa</taxon>
        <taxon>Chordata</taxon>
        <taxon>Craniata</taxon>
        <taxon>Vertebrata</taxon>
        <taxon>Euteleostomi</taxon>
        <taxon>Amphibia</taxon>
        <taxon>Batrachia</taxon>
        <taxon>Caudata</taxon>
        <taxon>Salamandroidea</taxon>
        <taxon>Salamandridae</taxon>
        <taxon>Pleurodelinae</taxon>
        <taxon>Pleurodeles</taxon>
    </lineage>
</organism>
<name>A0AAV7SXE6_PLEWA</name>
<feature type="non-terminal residue" evidence="1">
    <location>
        <position position="1"/>
    </location>
</feature>
<proteinExistence type="predicted"/>
<accession>A0AAV7SXE6</accession>
<evidence type="ECO:0000313" key="2">
    <source>
        <dbReference type="Proteomes" id="UP001066276"/>
    </source>
</evidence>
<evidence type="ECO:0000313" key="1">
    <source>
        <dbReference type="EMBL" id="KAJ1168838.1"/>
    </source>
</evidence>